<dbReference type="InterPro" id="IPR035093">
    <property type="entry name" value="RelE/ParE_toxin_dom_sf"/>
</dbReference>
<reference evidence="1 2" key="1">
    <citation type="submission" date="2020-02" db="EMBL/GenBank/DDBJ databases">
        <title>Complete genome sequence of the novel Campylobacter species Candidatus Campylobacter infans.</title>
        <authorList>
            <person name="Duim B."/>
            <person name="Zomer A."/>
            <person name="van der Graaf L."/>
            <person name="Wagenaar J."/>
        </authorList>
    </citation>
    <scope>NUCLEOTIDE SEQUENCE [LARGE SCALE GENOMIC DNA]</scope>
    <source>
        <strain evidence="1 2">19S00001</strain>
    </source>
</reference>
<organism evidence="1 2">
    <name type="scientific">Candidatus Campylobacter infans</name>
    <dbReference type="NCBI Taxonomy" id="2561898"/>
    <lineage>
        <taxon>Bacteria</taxon>
        <taxon>Pseudomonadati</taxon>
        <taxon>Campylobacterota</taxon>
        <taxon>Epsilonproteobacteria</taxon>
        <taxon>Campylobacterales</taxon>
        <taxon>Campylobacteraceae</taxon>
        <taxon>Campylobacter</taxon>
    </lineage>
</organism>
<dbReference type="KEGG" id="cinf:CINF_0481"/>
<accession>A0A7H9CFX7</accession>
<name>A0A7H9CFX7_9BACT</name>
<dbReference type="AlphaFoldDB" id="A0A7H9CFX7"/>
<proteinExistence type="predicted"/>
<evidence type="ECO:0000313" key="1">
    <source>
        <dbReference type="EMBL" id="QLI05010.1"/>
    </source>
</evidence>
<dbReference type="EMBL" id="CP049075">
    <property type="protein sequence ID" value="QLI05010.1"/>
    <property type="molecule type" value="Genomic_DNA"/>
</dbReference>
<dbReference type="SUPFAM" id="SSF143011">
    <property type="entry name" value="RelE-like"/>
    <property type="match status" value="1"/>
</dbReference>
<dbReference type="Gene3D" id="3.30.2310.20">
    <property type="entry name" value="RelE-like"/>
    <property type="match status" value="1"/>
</dbReference>
<dbReference type="RefSeq" id="WP_178696631.1">
    <property type="nucleotide sequence ID" value="NZ_CP049075.1"/>
</dbReference>
<sequence length="91" mass="10699">MNYEIIIDTKPNSFLKKLAKTTPKDFNKIDGFLKRLESIQEPLKLPNCTKLVAFSDNRYRWRLGNHRIIAIIAKNQIQIIHIAKRDEKTYG</sequence>
<evidence type="ECO:0000313" key="2">
    <source>
        <dbReference type="Proteomes" id="UP000509414"/>
    </source>
</evidence>
<dbReference type="Proteomes" id="UP000509414">
    <property type="component" value="Chromosome"/>
</dbReference>
<protein>
    <submittedName>
        <fullName evidence="1">Toxin-antitoxin system, toxin component, RelE/ParE family</fullName>
    </submittedName>
</protein>
<keyword evidence="2" id="KW-1185">Reference proteome</keyword>
<gene>
    <name evidence="1" type="ORF">CINF_0481</name>
</gene>